<feature type="domain" description="Glycosyl transferase family 1" evidence="1">
    <location>
        <begin position="248"/>
        <end position="342"/>
    </location>
</feature>
<dbReference type="GO" id="GO:0016758">
    <property type="term" value="F:hexosyltransferase activity"/>
    <property type="evidence" value="ECO:0007669"/>
    <property type="project" value="TreeGrafter"/>
</dbReference>
<dbReference type="Gene3D" id="3.40.50.2000">
    <property type="entry name" value="Glycogen Phosphorylase B"/>
    <property type="match status" value="2"/>
</dbReference>
<proteinExistence type="predicted"/>
<sequence length="352" mass="41772">YKKNINFIYYIFKSKTIIKVKFFILNSINFKPKVLHLLNKSFPEYVGYTIRSQYILFHQKKFAHPYALTRPFFIRKNEADFFETVIYIRYPRNFGKEVVHKLCYYHPKIIKYYNLVYYSYLQIPKKFIEKIVIKKDIDLIHGHTPYIFSSLGEKVAHKNRIPFVYEVRGLWEDTNVILGLYKENDSKYLEMRQQETDLMKKADAVITLGNLMKKELINRGIEKDKLYVIPNAVDIESFQPIPSDMKLKKTFEIENKHIIAYIGSIREIEGIETLIKTISVVRNELKDIILLLVGGYDRRYYVKLQNLIKKLSLDQVVLFTGNVPPSEINRYYSIADIIVIPRINSRLNRIVT</sequence>
<dbReference type="EMBL" id="LAZR01064902">
    <property type="protein sequence ID" value="KKK56620.1"/>
    <property type="molecule type" value="Genomic_DNA"/>
</dbReference>
<protein>
    <recommendedName>
        <fullName evidence="4">Glycosyltransferase subfamily 4-like N-terminal domain-containing protein</fullName>
    </recommendedName>
</protein>
<feature type="domain" description="Glycosyltransferase subfamily 4-like N-terminal" evidence="2">
    <location>
        <begin position="86"/>
        <end position="236"/>
    </location>
</feature>
<reference evidence="3" key="1">
    <citation type="journal article" date="2015" name="Nature">
        <title>Complex archaea that bridge the gap between prokaryotes and eukaryotes.</title>
        <authorList>
            <person name="Spang A."/>
            <person name="Saw J.H."/>
            <person name="Jorgensen S.L."/>
            <person name="Zaremba-Niedzwiedzka K."/>
            <person name="Martijn J."/>
            <person name="Lind A.E."/>
            <person name="van Eijk R."/>
            <person name="Schleper C."/>
            <person name="Guy L."/>
            <person name="Ettema T.J."/>
        </authorList>
    </citation>
    <scope>NUCLEOTIDE SEQUENCE</scope>
</reference>
<name>A0A0F8X6N9_9ZZZZ</name>
<evidence type="ECO:0000313" key="3">
    <source>
        <dbReference type="EMBL" id="KKK56620.1"/>
    </source>
</evidence>
<evidence type="ECO:0000259" key="2">
    <source>
        <dbReference type="Pfam" id="PF13439"/>
    </source>
</evidence>
<dbReference type="InterPro" id="IPR028098">
    <property type="entry name" value="Glyco_trans_4-like_N"/>
</dbReference>
<accession>A0A0F8X6N9</accession>
<gene>
    <name evidence="3" type="ORF">LCGC14_3062700</name>
</gene>
<dbReference type="PANTHER" id="PTHR45947">
    <property type="entry name" value="SULFOQUINOVOSYL TRANSFERASE SQD2"/>
    <property type="match status" value="1"/>
</dbReference>
<dbReference type="Pfam" id="PF00534">
    <property type="entry name" value="Glycos_transf_1"/>
    <property type="match status" value="1"/>
</dbReference>
<dbReference type="SUPFAM" id="SSF53756">
    <property type="entry name" value="UDP-Glycosyltransferase/glycogen phosphorylase"/>
    <property type="match status" value="1"/>
</dbReference>
<evidence type="ECO:0000259" key="1">
    <source>
        <dbReference type="Pfam" id="PF00534"/>
    </source>
</evidence>
<organism evidence="3">
    <name type="scientific">marine sediment metagenome</name>
    <dbReference type="NCBI Taxonomy" id="412755"/>
    <lineage>
        <taxon>unclassified sequences</taxon>
        <taxon>metagenomes</taxon>
        <taxon>ecological metagenomes</taxon>
    </lineage>
</organism>
<dbReference type="InterPro" id="IPR001296">
    <property type="entry name" value="Glyco_trans_1"/>
</dbReference>
<dbReference type="PANTHER" id="PTHR45947:SF3">
    <property type="entry name" value="SULFOQUINOVOSYL TRANSFERASE SQD2"/>
    <property type="match status" value="1"/>
</dbReference>
<feature type="non-terminal residue" evidence="3">
    <location>
        <position position="1"/>
    </location>
</feature>
<evidence type="ECO:0008006" key="4">
    <source>
        <dbReference type="Google" id="ProtNLM"/>
    </source>
</evidence>
<dbReference type="InterPro" id="IPR050194">
    <property type="entry name" value="Glycosyltransferase_grp1"/>
</dbReference>
<dbReference type="Pfam" id="PF13439">
    <property type="entry name" value="Glyco_transf_4"/>
    <property type="match status" value="1"/>
</dbReference>
<feature type="non-terminal residue" evidence="3">
    <location>
        <position position="352"/>
    </location>
</feature>
<comment type="caution">
    <text evidence="3">The sequence shown here is derived from an EMBL/GenBank/DDBJ whole genome shotgun (WGS) entry which is preliminary data.</text>
</comment>
<dbReference type="AlphaFoldDB" id="A0A0F8X6N9"/>